<dbReference type="SUPFAM" id="SSF48726">
    <property type="entry name" value="Immunoglobulin"/>
    <property type="match status" value="1"/>
</dbReference>
<organism evidence="2 3">
    <name type="scientific">Pseudonaja textilis</name>
    <name type="common">Eastern brown snake</name>
    <dbReference type="NCBI Taxonomy" id="8673"/>
    <lineage>
        <taxon>Eukaryota</taxon>
        <taxon>Metazoa</taxon>
        <taxon>Chordata</taxon>
        <taxon>Craniata</taxon>
        <taxon>Vertebrata</taxon>
        <taxon>Euteleostomi</taxon>
        <taxon>Lepidosauria</taxon>
        <taxon>Squamata</taxon>
        <taxon>Bifurcata</taxon>
        <taxon>Unidentata</taxon>
        <taxon>Episquamata</taxon>
        <taxon>Toxicofera</taxon>
        <taxon>Serpentes</taxon>
        <taxon>Colubroidea</taxon>
        <taxon>Elapidae</taxon>
        <taxon>Hydrophiinae</taxon>
        <taxon>Pseudonaja</taxon>
    </lineage>
</organism>
<dbReference type="Ensembl" id="ENSPTXT00000028562.1">
    <property type="protein sequence ID" value="ENSPTXP00000027716.1"/>
    <property type="gene ID" value="ENSPTXG00000019081.1"/>
</dbReference>
<reference evidence="2" key="2">
    <citation type="submission" date="2025-09" db="UniProtKB">
        <authorList>
            <consortium name="Ensembl"/>
        </authorList>
    </citation>
    <scope>IDENTIFICATION</scope>
</reference>
<dbReference type="Proteomes" id="UP000472273">
    <property type="component" value="Unplaced"/>
</dbReference>
<dbReference type="InterPro" id="IPR036179">
    <property type="entry name" value="Ig-like_dom_sf"/>
</dbReference>
<feature type="domain" description="Immunoglobulin V-set" evidence="1">
    <location>
        <begin position="34"/>
        <end position="120"/>
    </location>
</feature>
<evidence type="ECO:0000313" key="3">
    <source>
        <dbReference type="Proteomes" id="UP000472273"/>
    </source>
</evidence>
<dbReference type="Gene3D" id="2.60.40.10">
    <property type="entry name" value="Immunoglobulins"/>
    <property type="match status" value="1"/>
</dbReference>
<dbReference type="InterPro" id="IPR013783">
    <property type="entry name" value="Ig-like_fold"/>
</dbReference>
<proteinExistence type="predicted"/>
<reference evidence="2" key="1">
    <citation type="submission" date="2025-08" db="UniProtKB">
        <authorList>
            <consortium name="Ensembl"/>
        </authorList>
    </citation>
    <scope>IDENTIFICATION</scope>
</reference>
<evidence type="ECO:0000259" key="1">
    <source>
        <dbReference type="Pfam" id="PF07686"/>
    </source>
</evidence>
<evidence type="ECO:0000313" key="2">
    <source>
        <dbReference type="Ensembl" id="ENSPTXP00000027716.1"/>
    </source>
</evidence>
<accession>A0A670ZXQ3</accession>
<dbReference type="Pfam" id="PF07686">
    <property type="entry name" value="V-set"/>
    <property type="match status" value="1"/>
</dbReference>
<keyword evidence="3" id="KW-1185">Reference proteome</keyword>
<dbReference type="GeneTree" id="ENSGT01000000215536"/>
<sequence length="232" mass="25710">AGPLLHITLGAAAQNVTIEVRVDPDDPDIGWDVSLTPSGVKSNLIACHWYRGETNNFFEILAYEPPKNTVVYGPASRQRETIRPDCALLIRNVIVTDSDFYAVYKKSANRSEVGTTSLIVRGNFYSTIRVNFDTHCRSVKLNFIEGCIRAVVDLGRLDGHGQLGGCGQLGGNGHLDTMACVLTKETNYAYTYFKTSLILLQCWELFSFPASNESQTVPRGKHLPFFPLKCCQ</sequence>
<name>A0A670ZXQ3_PSETE</name>
<dbReference type="InterPro" id="IPR013106">
    <property type="entry name" value="Ig_V-set"/>
</dbReference>
<dbReference type="AlphaFoldDB" id="A0A670ZXQ3"/>
<protein>
    <recommendedName>
        <fullName evidence="1">Immunoglobulin V-set domain-containing protein</fullName>
    </recommendedName>
</protein>